<evidence type="ECO:0000256" key="1">
    <source>
        <dbReference type="SAM" id="Phobius"/>
    </source>
</evidence>
<comment type="caution">
    <text evidence="2">The sequence shown here is derived from an EMBL/GenBank/DDBJ whole genome shotgun (WGS) entry which is preliminary data.</text>
</comment>
<keyword evidence="1" id="KW-1133">Transmembrane helix</keyword>
<dbReference type="EMBL" id="JAKKPZ010000177">
    <property type="protein sequence ID" value="KAI1699491.1"/>
    <property type="molecule type" value="Genomic_DNA"/>
</dbReference>
<keyword evidence="3" id="KW-1185">Reference proteome</keyword>
<gene>
    <name evidence="2" type="ORF">DdX_17285</name>
</gene>
<feature type="transmembrane region" description="Helical" evidence="1">
    <location>
        <begin position="71"/>
        <end position="89"/>
    </location>
</feature>
<keyword evidence="1" id="KW-0472">Membrane</keyword>
<accession>A0AAD4QZ50</accession>
<dbReference type="Gene3D" id="1.20.1070.10">
    <property type="entry name" value="Rhodopsin 7-helix transmembrane proteins"/>
    <property type="match status" value="1"/>
</dbReference>
<keyword evidence="1" id="KW-0812">Transmembrane</keyword>
<protein>
    <submittedName>
        <fullName evidence="2">Uncharacterized protein</fullName>
    </submittedName>
</protein>
<evidence type="ECO:0000313" key="3">
    <source>
        <dbReference type="Proteomes" id="UP001201812"/>
    </source>
</evidence>
<dbReference type="AlphaFoldDB" id="A0AAD4QZ50"/>
<organism evidence="2 3">
    <name type="scientific">Ditylenchus destructor</name>
    <dbReference type="NCBI Taxonomy" id="166010"/>
    <lineage>
        <taxon>Eukaryota</taxon>
        <taxon>Metazoa</taxon>
        <taxon>Ecdysozoa</taxon>
        <taxon>Nematoda</taxon>
        <taxon>Chromadorea</taxon>
        <taxon>Rhabditida</taxon>
        <taxon>Tylenchina</taxon>
        <taxon>Tylenchomorpha</taxon>
        <taxon>Sphaerularioidea</taxon>
        <taxon>Anguinidae</taxon>
        <taxon>Anguininae</taxon>
        <taxon>Ditylenchus</taxon>
    </lineage>
</organism>
<dbReference type="Proteomes" id="UP001201812">
    <property type="component" value="Unassembled WGS sequence"/>
</dbReference>
<evidence type="ECO:0000313" key="2">
    <source>
        <dbReference type="EMBL" id="KAI1699491.1"/>
    </source>
</evidence>
<proteinExistence type="predicted"/>
<sequence length="91" mass="10873">MYPFQAQWICSTRKILLIVALLWLVFAIHESPHIFRNLQVFTQHRSEIIKCSSLLDNDALWYKVTRFVMDAIWYALFGVTLFFYLRMAAKI</sequence>
<dbReference type="SUPFAM" id="SSF81321">
    <property type="entry name" value="Family A G protein-coupled receptor-like"/>
    <property type="match status" value="1"/>
</dbReference>
<name>A0AAD4QZ50_9BILA</name>
<reference evidence="2" key="1">
    <citation type="submission" date="2022-01" db="EMBL/GenBank/DDBJ databases">
        <title>Genome Sequence Resource for Two Populations of Ditylenchus destructor, the Migratory Endoparasitic Phytonematode.</title>
        <authorList>
            <person name="Zhang H."/>
            <person name="Lin R."/>
            <person name="Xie B."/>
        </authorList>
    </citation>
    <scope>NUCLEOTIDE SEQUENCE</scope>
    <source>
        <strain evidence="2">BazhouSP</strain>
    </source>
</reference>